<dbReference type="InterPro" id="IPR013820">
    <property type="entry name" value="ATP_PRibTrfase_cat"/>
</dbReference>
<dbReference type="SUPFAM" id="SSF57756">
    <property type="entry name" value="Retrovirus zinc finger-like domains"/>
    <property type="match status" value="1"/>
</dbReference>
<dbReference type="SUPFAM" id="SSF53850">
    <property type="entry name" value="Periplasmic binding protein-like II"/>
    <property type="match status" value="2"/>
</dbReference>
<comment type="pathway">
    <text evidence="2">Amino-acid biosynthesis; L-histidine biosynthesis; L-histidine from 5-phospho-alpha-D-ribose 1-diphosphate: step 1/9.</text>
</comment>
<dbReference type="GO" id="GO:0003677">
    <property type="term" value="F:DNA binding"/>
    <property type="evidence" value="ECO:0007669"/>
    <property type="project" value="UniProtKB-KW"/>
</dbReference>
<feature type="domain" description="CCHC-type" evidence="9">
    <location>
        <begin position="101"/>
        <end position="116"/>
    </location>
</feature>
<dbReference type="InterPro" id="IPR001348">
    <property type="entry name" value="ATP_PRibTrfase_HisG"/>
</dbReference>
<dbReference type="InterPro" id="IPR001878">
    <property type="entry name" value="Znf_CCHC"/>
</dbReference>
<gene>
    <name evidence="10" type="ORF">Tco_0873509</name>
</gene>
<keyword evidence="8" id="KW-0863">Zinc-finger</keyword>
<dbReference type="Gene3D" id="4.10.60.10">
    <property type="entry name" value="Zinc finger, CCHC-type"/>
    <property type="match status" value="1"/>
</dbReference>
<evidence type="ECO:0000256" key="2">
    <source>
        <dbReference type="ARBA" id="ARBA00004667"/>
    </source>
</evidence>
<keyword evidence="7" id="KW-0368">Histidine biosynthesis</keyword>
<keyword evidence="10" id="KW-0238">DNA-binding</keyword>
<keyword evidence="4" id="KW-0028">Amino-acid biosynthesis</keyword>
<reference evidence="10" key="2">
    <citation type="submission" date="2022-01" db="EMBL/GenBank/DDBJ databases">
        <authorList>
            <person name="Yamashiro T."/>
            <person name="Shiraishi A."/>
            <person name="Satake H."/>
            <person name="Nakayama K."/>
        </authorList>
    </citation>
    <scope>NUCLEOTIDE SEQUENCE</scope>
</reference>
<evidence type="ECO:0000256" key="7">
    <source>
        <dbReference type="ARBA" id="ARBA00023102"/>
    </source>
</evidence>
<dbReference type="PANTHER" id="PTHR21403:SF8">
    <property type="entry name" value="ATP PHOSPHORIBOSYLTRANSFERASE"/>
    <property type="match status" value="1"/>
</dbReference>
<comment type="caution">
    <text evidence="10">The sequence shown here is derived from an EMBL/GenBank/DDBJ whole genome shotgun (WGS) entry which is preliminary data.</text>
</comment>
<dbReference type="PROSITE" id="PS50158">
    <property type="entry name" value="ZF_CCHC"/>
    <property type="match status" value="1"/>
</dbReference>
<keyword evidence="8" id="KW-0862">Zinc</keyword>
<keyword evidence="6" id="KW-0808">Transferase</keyword>
<evidence type="ECO:0000259" key="9">
    <source>
        <dbReference type="PROSITE" id="PS50158"/>
    </source>
</evidence>
<protein>
    <recommendedName>
        <fullName evidence="3">ATP phosphoribosyltransferase</fullName>
        <ecNumber evidence="3">2.4.2.17</ecNumber>
    </recommendedName>
</protein>
<evidence type="ECO:0000256" key="1">
    <source>
        <dbReference type="ARBA" id="ARBA00000915"/>
    </source>
</evidence>
<proteinExistence type="predicted"/>
<reference evidence="10" key="1">
    <citation type="journal article" date="2022" name="Int. J. Mol. Sci.">
        <title>Draft Genome of Tanacetum Coccineum: Genomic Comparison of Closely Related Tanacetum-Family Plants.</title>
        <authorList>
            <person name="Yamashiro T."/>
            <person name="Shiraishi A."/>
            <person name="Nakayama K."/>
            <person name="Satake H."/>
        </authorList>
    </citation>
    <scope>NUCLEOTIDE SEQUENCE</scope>
</reference>
<dbReference type="Pfam" id="PF01634">
    <property type="entry name" value="HisG"/>
    <property type="match status" value="1"/>
</dbReference>
<dbReference type="Gene3D" id="3.40.190.10">
    <property type="entry name" value="Periplasmic binding protein-like II"/>
    <property type="match status" value="2"/>
</dbReference>
<dbReference type="InterPro" id="IPR036875">
    <property type="entry name" value="Znf_CCHC_sf"/>
</dbReference>
<evidence type="ECO:0000256" key="6">
    <source>
        <dbReference type="ARBA" id="ARBA00022679"/>
    </source>
</evidence>
<accession>A0ABQ5BLX5</accession>
<comment type="catalytic activity">
    <reaction evidence="1">
        <text>1-(5-phospho-beta-D-ribosyl)-ATP + diphosphate = 5-phospho-alpha-D-ribose 1-diphosphate + ATP</text>
        <dbReference type="Rhea" id="RHEA:18473"/>
        <dbReference type="ChEBI" id="CHEBI:30616"/>
        <dbReference type="ChEBI" id="CHEBI:33019"/>
        <dbReference type="ChEBI" id="CHEBI:58017"/>
        <dbReference type="ChEBI" id="CHEBI:73183"/>
        <dbReference type="EC" id="2.4.2.17"/>
    </reaction>
</comment>
<dbReference type="EC" id="2.4.2.17" evidence="3"/>
<dbReference type="PANTHER" id="PTHR21403">
    <property type="entry name" value="ATP PHOSPHORIBOSYLTRANSFERASE ATP-PRTASE"/>
    <property type="match status" value="1"/>
</dbReference>
<evidence type="ECO:0000256" key="5">
    <source>
        <dbReference type="ARBA" id="ARBA00022676"/>
    </source>
</evidence>
<keyword evidence="11" id="KW-1185">Reference proteome</keyword>
<dbReference type="EMBL" id="BQNB010013343">
    <property type="protein sequence ID" value="GJT14803.1"/>
    <property type="molecule type" value="Genomic_DNA"/>
</dbReference>
<organism evidence="10 11">
    <name type="scientific">Tanacetum coccineum</name>
    <dbReference type="NCBI Taxonomy" id="301880"/>
    <lineage>
        <taxon>Eukaryota</taxon>
        <taxon>Viridiplantae</taxon>
        <taxon>Streptophyta</taxon>
        <taxon>Embryophyta</taxon>
        <taxon>Tracheophyta</taxon>
        <taxon>Spermatophyta</taxon>
        <taxon>Magnoliopsida</taxon>
        <taxon>eudicotyledons</taxon>
        <taxon>Gunneridae</taxon>
        <taxon>Pentapetalae</taxon>
        <taxon>asterids</taxon>
        <taxon>campanulids</taxon>
        <taxon>Asterales</taxon>
        <taxon>Asteraceae</taxon>
        <taxon>Asteroideae</taxon>
        <taxon>Anthemideae</taxon>
        <taxon>Anthemidinae</taxon>
        <taxon>Tanacetum</taxon>
    </lineage>
</organism>
<evidence type="ECO:0000313" key="11">
    <source>
        <dbReference type="Proteomes" id="UP001151760"/>
    </source>
</evidence>
<keyword evidence="8" id="KW-0479">Metal-binding</keyword>
<evidence type="ECO:0000256" key="8">
    <source>
        <dbReference type="PROSITE-ProRule" id="PRU00047"/>
    </source>
</evidence>
<keyword evidence="5" id="KW-0328">Glycosyltransferase</keyword>
<evidence type="ECO:0000256" key="3">
    <source>
        <dbReference type="ARBA" id="ARBA00011946"/>
    </source>
</evidence>
<dbReference type="Proteomes" id="UP001151760">
    <property type="component" value="Unassembled WGS sequence"/>
</dbReference>
<evidence type="ECO:0000256" key="4">
    <source>
        <dbReference type="ARBA" id="ARBA00022605"/>
    </source>
</evidence>
<sequence length="686" mass="78778">MANPNSFSSKWPKSTRHTYGLANNWYQSKPGKHLEMRQHLDFLQRELRGQRKAKLGSCIKQISRDCKEMLRKKLDEIMQYNTTLNQPQSTSTAQDKYKNYKCFQCKQLGHIVKFCPMDDNNKDMDTKTYSSNFAREGEVSLKPSKPSVMLKYPESIHFSTKCMIKKTDHANWDDICLAYMFDSKESQKFDEDKMRILHNNYLEDYFESLAQKNESMEEDLIKIKGNLYSTEEWDFSLETSLTSANITRNAVQKAKGKMDHFGVKLEDTEEEDDSQEHPILLHSTKAHDLQGMELGTSRTLDKEDSYNCSNYLVFGLRTTLHSRASLGVIGVQTPGNEDLILVHDALGYAYCRLSLAIPENGIFENINSVKELAQMPQWTAEKPLRVLGSKLMGVADVIVDLVSSGTTLKENYLKEIEGGVLLKIMLLDAEDPKKDIRLFIHSTALRLIWEFLVIDSDYSFLGIKLEQRAMRSFTVKCQSVASPSDGKSERSEIRLGLPSKGRMAADTLDLFKDCRLSVRCQNPRDYVADIPRLANLEVWFQCPKDIVQELVSGDLDLGIVGLDMLSEYGQSKPGKHLEMRQHLDFLQRELRRQRKAKLGSCIKQISKDCKEMLRKKLDEIMQYNTTLNQPQSTSTAQDKLQSGLICLTAKNVQEFDEDKMRLLHNNYLEAYFESLANRMEKHGRKT</sequence>
<evidence type="ECO:0000313" key="10">
    <source>
        <dbReference type="EMBL" id="GJT14803.1"/>
    </source>
</evidence>
<name>A0ABQ5BLX5_9ASTR</name>